<dbReference type="EMBL" id="JACOGF010000005">
    <property type="protein sequence ID" value="MBC3918257.1"/>
    <property type="molecule type" value="Genomic_DNA"/>
</dbReference>
<protein>
    <submittedName>
        <fullName evidence="2">SDR family oxidoreductase</fullName>
    </submittedName>
</protein>
<dbReference type="Gene3D" id="3.40.50.720">
    <property type="entry name" value="NAD(P)-binding Rossmann-like Domain"/>
    <property type="match status" value="1"/>
</dbReference>
<gene>
    <name evidence="2" type="ORF">H8L32_12270</name>
</gene>
<dbReference type="PANTHER" id="PTHR47129">
    <property type="entry name" value="QUINONE OXIDOREDUCTASE 2"/>
    <property type="match status" value="1"/>
</dbReference>
<dbReference type="Proteomes" id="UP000650424">
    <property type="component" value="Unassembled WGS sequence"/>
</dbReference>
<evidence type="ECO:0000313" key="2">
    <source>
        <dbReference type="EMBL" id="MBC3918257.1"/>
    </source>
</evidence>
<keyword evidence="3" id="KW-1185">Reference proteome</keyword>
<dbReference type="Gene3D" id="3.90.25.10">
    <property type="entry name" value="UDP-galactose 4-epimerase, domain 1"/>
    <property type="match status" value="1"/>
</dbReference>
<sequence>MIAVTGASGQLGRLVVQALLGTVPANQVVAIVRDVSKADDLRASGVQLRQGDYSQPETLASALQGVKKLLLVSSSEVGQRLEQHKNVIQAAKNAGVELIAYTSILHADTSPLALATEHVATEQLIRDSGLPFVFLRNSWYIENYFSAVGTALETGKVFGAAGEGKFSAASRADYAAAAAAVLTGSDQAGKIYELAGDQAFTLAELAATLADVSGKSVAYVNFSETEYKDMLVSFGLPEGFAYVLAQSDTGAAQGGLYDGDGQLGKLIQRPTTTLRAVLQAHLSSI</sequence>
<name>A0ABR6ZQW2_9BURK</name>
<organism evidence="2 3">
    <name type="scientific">Undibacterium hunanense</name>
    <dbReference type="NCBI Taxonomy" id="2762292"/>
    <lineage>
        <taxon>Bacteria</taxon>
        <taxon>Pseudomonadati</taxon>
        <taxon>Pseudomonadota</taxon>
        <taxon>Betaproteobacteria</taxon>
        <taxon>Burkholderiales</taxon>
        <taxon>Oxalobacteraceae</taxon>
        <taxon>Undibacterium</taxon>
    </lineage>
</organism>
<comment type="caution">
    <text evidence="2">The sequence shown here is derived from an EMBL/GenBank/DDBJ whole genome shotgun (WGS) entry which is preliminary data.</text>
</comment>
<evidence type="ECO:0000313" key="3">
    <source>
        <dbReference type="Proteomes" id="UP000650424"/>
    </source>
</evidence>
<accession>A0ABR6ZQW2</accession>
<dbReference type="InterPro" id="IPR008030">
    <property type="entry name" value="NmrA-like"/>
</dbReference>
<proteinExistence type="predicted"/>
<dbReference type="CDD" id="cd05269">
    <property type="entry name" value="TMR_SDR_a"/>
    <property type="match status" value="1"/>
</dbReference>
<dbReference type="RefSeq" id="WP_186947516.1">
    <property type="nucleotide sequence ID" value="NZ_JACOGF010000005.1"/>
</dbReference>
<dbReference type="PANTHER" id="PTHR47129:SF1">
    <property type="entry name" value="NMRA-LIKE DOMAIN-CONTAINING PROTEIN"/>
    <property type="match status" value="1"/>
</dbReference>
<dbReference type="InterPro" id="IPR052718">
    <property type="entry name" value="NmrA-type_oxidoreductase"/>
</dbReference>
<evidence type="ECO:0000259" key="1">
    <source>
        <dbReference type="Pfam" id="PF05368"/>
    </source>
</evidence>
<dbReference type="Pfam" id="PF05368">
    <property type="entry name" value="NmrA"/>
    <property type="match status" value="1"/>
</dbReference>
<feature type="domain" description="NmrA-like" evidence="1">
    <location>
        <begin position="2"/>
        <end position="247"/>
    </location>
</feature>
<dbReference type="InterPro" id="IPR036291">
    <property type="entry name" value="NAD(P)-bd_dom_sf"/>
</dbReference>
<dbReference type="SUPFAM" id="SSF51735">
    <property type="entry name" value="NAD(P)-binding Rossmann-fold domains"/>
    <property type="match status" value="1"/>
</dbReference>
<reference evidence="2 3" key="1">
    <citation type="submission" date="2020-08" db="EMBL/GenBank/DDBJ databases">
        <title>Novel species isolated from subtropical streams in China.</title>
        <authorList>
            <person name="Lu H."/>
        </authorList>
    </citation>
    <scope>NUCLEOTIDE SEQUENCE [LARGE SCALE GENOMIC DNA]</scope>
    <source>
        <strain evidence="2 3">CY18W</strain>
    </source>
</reference>